<dbReference type="Gene3D" id="1.20.1250.20">
    <property type="entry name" value="MFS general substrate transporter like domains"/>
    <property type="match status" value="2"/>
</dbReference>
<protein>
    <submittedName>
        <fullName evidence="7">MFS transporter</fullName>
    </submittedName>
</protein>
<dbReference type="GO" id="GO:0015134">
    <property type="term" value="F:hexuronate transmembrane transporter activity"/>
    <property type="evidence" value="ECO:0007669"/>
    <property type="project" value="TreeGrafter"/>
</dbReference>
<dbReference type="InterPro" id="IPR036259">
    <property type="entry name" value="MFS_trans_sf"/>
</dbReference>
<sequence length="423" mass="46012">MKINGLRWYIVSLVALATIINYIDRGALGFLWPEISKDLGLTKTDYAIILNVFTFSYAFGQTLFGKIFDWIGTRTGFILSIVVWSAATMLHAVATSLTTFAIFRAILGVSEAGNWPGATKANAEWFPIKERALAQGIFNSGAAIGGIVSPLIIGYLFVFLGSWQATFVVIGLLGFLWLVPWLILYKSGPDSHPWLGDEEREYILTGQKNTETNSEADYAPTSKEILSRKESWGVILASFFLDPIWWLFVGWLPLYLSETYGFGVAEIAVYAWIPYVGAMFGAWFGGLLAQNRIKAGWTVNKTRKFVIGLGGLIMLVSLLMTVKASSPIIAVLLMAAILFGFQTVVGNIQTLPSDFYSGKSVASLAGFAGTAAKLAVVGLNFLIPIITVNSYAPAFVVGAALAILTVASVWLLCGRIQPLKPKT</sequence>
<evidence type="ECO:0000256" key="3">
    <source>
        <dbReference type="ARBA" id="ARBA00022989"/>
    </source>
</evidence>
<evidence type="ECO:0000256" key="4">
    <source>
        <dbReference type="ARBA" id="ARBA00023136"/>
    </source>
</evidence>
<feature type="transmembrane region" description="Helical" evidence="5">
    <location>
        <begin position="260"/>
        <end position="284"/>
    </location>
</feature>
<reference evidence="7" key="1">
    <citation type="submission" date="2023-04" db="EMBL/GenBank/DDBJ databases">
        <title>Complete genome sequence of Temperatibacter marinus.</title>
        <authorList>
            <person name="Rong J.-C."/>
            <person name="Yi M.-L."/>
            <person name="Zhao Q."/>
        </authorList>
    </citation>
    <scope>NUCLEOTIDE SEQUENCE</scope>
    <source>
        <strain evidence="7">NBRC 110045</strain>
    </source>
</reference>
<evidence type="ECO:0000313" key="7">
    <source>
        <dbReference type="EMBL" id="WND03865.1"/>
    </source>
</evidence>
<evidence type="ECO:0000256" key="5">
    <source>
        <dbReference type="SAM" id="Phobius"/>
    </source>
</evidence>
<dbReference type="KEGG" id="tmk:QGN29_05705"/>
<feature type="transmembrane region" description="Helical" evidence="5">
    <location>
        <begin position="6"/>
        <end position="23"/>
    </location>
</feature>
<feature type="transmembrane region" description="Helical" evidence="5">
    <location>
        <begin position="360"/>
        <end position="386"/>
    </location>
</feature>
<dbReference type="CDD" id="cd17319">
    <property type="entry name" value="MFS_ExuT_GudP_like"/>
    <property type="match status" value="1"/>
</dbReference>
<evidence type="ECO:0000259" key="6">
    <source>
        <dbReference type="PROSITE" id="PS50850"/>
    </source>
</evidence>
<feature type="transmembrane region" description="Helical" evidence="5">
    <location>
        <begin position="163"/>
        <end position="185"/>
    </location>
</feature>
<dbReference type="GO" id="GO:0016020">
    <property type="term" value="C:membrane"/>
    <property type="evidence" value="ECO:0007669"/>
    <property type="project" value="UniProtKB-SubCell"/>
</dbReference>
<evidence type="ECO:0000256" key="1">
    <source>
        <dbReference type="ARBA" id="ARBA00004141"/>
    </source>
</evidence>
<feature type="transmembrane region" description="Helical" evidence="5">
    <location>
        <begin position="305"/>
        <end position="322"/>
    </location>
</feature>
<dbReference type="SUPFAM" id="SSF103473">
    <property type="entry name" value="MFS general substrate transporter"/>
    <property type="match status" value="1"/>
</dbReference>
<gene>
    <name evidence="7" type="ORF">QGN29_05705</name>
</gene>
<keyword evidence="4 5" id="KW-0472">Membrane</keyword>
<feature type="transmembrane region" description="Helical" evidence="5">
    <location>
        <begin position="137"/>
        <end position="157"/>
    </location>
</feature>
<accession>A0AA52EJC8</accession>
<dbReference type="AlphaFoldDB" id="A0AA52EJC8"/>
<dbReference type="Proteomes" id="UP001268683">
    <property type="component" value="Chromosome"/>
</dbReference>
<keyword evidence="2 5" id="KW-0812">Transmembrane</keyword>
<feature type="transmembrane region" description="Helical" evidence="5">
    <location>
        <begin position="328"/>
        <end position="348"/>
    </location>
</feature>
<evidence type="ECO:0000256" key="2">
    <source>
        <dbReference type="ARBA" id="ARBA00022692"/>
    </source>
</evidence>
<dbReference type="Pfam" id="PF07690">
    <property type="entry name" value="MFS_1"/>
    <property type="match status" value="1"/>
</dbReference>
<dbReference type="PROSITE" id="PS50850">
    <property type="entry name" value="MFS"/>
    <property type="match status" value="1"/>
</dbReference>
<dbReference type="InterPro" id="IPR050382">
    <property type="entry name" value="MFS_Na/Anion_cotransporter"/>
</dbReference>
<proteinExistence type="predicted"/>
<organism evidence="7 8">
    <name type="scientific">Temperatibacter marinus</name>
    <dbReference type="NCBI Taxonomy" id="1456591"/>
    <lineage>
        <taxon>Bacteria</taxon>
        <taxon>Pseudomonadati</taxon>
        <taxon>Pseudomonadota</taxon>
        <taxon>Alphaproteobacteria</taxon>
        <taxon>Kordiimonadales</taxon>
        <taxon>Temperatibacteraceae</taxon>
        <taxon>Temperatibacter</taxon>
    </lineage>
</organism>
<feature type="transmembrane region" description="Helical" evidence="5">
    <location>
        <begin position="392"/>
        <end position="413"/>
    </location>
</feature>
<dbReference type="PANTHER" id="PTHR11662">
    <property type="entry name" value="SOLUTE CARRIER FAMILY 17"/>
    <property type="match status" value="1"/>
</dbReference>
<keyword evidence="3 5" id="KW-1133">Transmembrane helix</keyword>
<name>A0AA52EJC8_9PROT</name>
<keyword evidence="8" id="KW-1185">Reference proteome</keyword>
<feature type="transmembrane region" description="Helical" evidence="5">
    <location>
        <begin position="44"/>
        <end position="64"/>
    </location>
</feature>
<dbReference type="PANTHER" id="PTHR11662:SF285">
    <property type="entry name" value="HEXURONATE TRANSPORTER"/>
    <property type="match status" value="1"/>
</dbReference>
<comment type="subcellular location">
    <subcellularLocation>
        <location evidence="1">Membrane</location>
        <topology evidence="1">Multi-pass membrane protein</topology>
    </subcellularLocation>
</comment>
<evidence type="ECO:0000313" key="8">
    <source>
        <dbReference type="Proteomes" id="UP001268683"/>
    </source>
</evidence>
<dbReference type="RefSeq" id="WP_310799730.1">
    <property type="nucleotide sequence ID" value="NZ_CP123872.1"/>
</dbReference>
<feature type="domain" description="Major facilitator superfamily (MFS) profile" evidence="6">
    <location>
        <begin position="10"/>
        <end position="417"/>
    </location>
</feature>
<feature type="transmembrane region" description="Helical" evidence="5">
    <location>
        <begin position="76"/>
        <end position="103"/>
    </location>
</feature>
<dbReference type="EMBL" id="CP123872">
    <property type="protein sequence ID" value="WND03865.1"/>
    <property type="molecule type" value="Genomic_DNA"/>
</dbReference>
<dbReference type="InterPro" id="IPR011701">
    <property type="entry name" value="MFS"/>
</dbReference>
<dbReference type="InterPro" id="IPR020846">
    <property type="entry name" value="MFS_dom"/>
</dbReference>
<feature type="transmembrane region" description="Helical" evidence="5">
    <location>
        <begin position="232"/>
        <end position="254"/>
    </location>
</feature>